<evidence type="ECO:0000313" key="2">
    <source>
        <dbReference type="EMBL" id="GFO84773.1"/>
    </source>
</evidence>
<name>A0A916VD43_9FIRM</name>
<evidence type="ECO:0000256" key="1">
    <source>
        <dbReference type="SAM" id="Phobius"/>
    </source>
</evidence>
<keyword evidence="1" id="KW-1133">Transmembrane helix</keyword>
<gene>
    <name evidence="2" type="ORF">ANBU17_11200</name>
</gene>
<reference evidence="2" key="1">
    <citation type="submission" date="2020-06" db="EMBL/GenBank/DDBJ databases">
        <title>Characterization of fructooligosaccharide metabolism and fructooligosaccharide-degrading enzymes in human commensal butyrate producers.</title>
        <authorList>
            <person name="Tanno H."/>
            <person name="Fujii T."/>
            <person name="Hirano K."/>
            <person name="Maeno S."/>
            <person name="Tonozuka T."/>
            <person name="Sakamoto M."/>
            <person name="Ohkuma M."/>
            <person name="Tochio T."/>
            <person name="Endo A."/>
        </authorList>
    </citation>
    <scope>NUCLEOTIDE SEQUENCE</scope>
    <source>
        <strain evidence="2">JCM 17466</strain>
    </source>
</reference>
<organism evidence="2 3">
    <name type="scientific">Anaerostipes butyraticus</name>
    <dbReference type="NCBI Taxonomy" id="645466"/>
    <lineage>
        <taxon>Bacteria</taxon>
        <taxon>Bacillati</taxon>
        <taxon>Bacillota</taxon>
        <taxon>Clostridia</taxon>
        <taxon>Lachnospirales</taxon>
        <taxon>Lachnospiraceae</taxon>
        <taxon>Anaerostipes</taxon>
    </lineage>
</organism>
<keyword evidence="1" id="KW-0472">Membrane</keyword>
<accession>A0A916VD43</accession>
<dbReference type="Proteomes" id="UP000613208">
    <property type="component" value="Unassembled WGS sequence"/>
</dbReference>
<proteinExistence type="predicted"/>
<sequence>MRFSYNAPLSPVPENNINDLNSLLYPFILLSYFIIWALETKGKFIAFVYTLCYNYGKKNQNQFGGIKYGSEEFP</sequence>
<evidence type="ECO:0000313" key="3">
    <source>
        <dbReference type="Proteomes" id="UP000613208"/>
    </source>
</evidence>
<keyword evidence="1" id="KW-0812">Transmembrane</keyword>
<feature type="transmembrane region" description="Helical" evidence="1">
    <location>
        <begin position="20"/>
        <end position="38"/>
    </location>
</feature>
<dbReference type="AlphaFoldDB" id="A0A916VD43"/>
<dbReference type="EMBL" id="BLYI01000027">
    <property type="protein sequence ID" value="GFO84773.1"/>
    <property type="molecule type" value="Genomic_DNA"/>
</dbReference>
<keyword evidence="3" id="KW-1185">Reference proteome</keyword>
<comment type="caution">
    <text evidence="2">The sequence shown here is derived from an EMBL/GenBank/DDBJ whole genome shotgun (WGS) entry which is preliminary data.</text>
</comment>
<protein>
    <submittedName>
        <fullName evidence="2">Uncharacterized protein</fullName>
    </submittedName>
</protein>